<dbReference type="PROSITE" id="PS50111">
    <property type="entry name" value="CHEMOTAXIS_TRANSDUC_2"/>
    <property type="match status" value="1"/>
</dbReference>
<evidence type="ECO:0000256" key="1">
    <source>
        <dbReference type="ARBA" id="ARBA00023224"/>
    </source>
</evidence>
<dbReference type="SMART" id="SM00283">
    <property type="entry name" value="MA"/>
    <property type="match status" value="1"/>
</dbReference>
<dbReference type="PANTHER" id="PTHR32089:SF112">
    <property type="entry name" value="LYSOZYME-LIKE PROTEIN-RELATED"/>
    <property type="match status" value="1"/>
</dbReference>
<dbReference type="PRINTS" id="PR00260">
    <property type="entry name" value="CHEMTRNSDUCR"/>
</dbReference>
<gene>
    <name evidence="5" type="ORF">JMJ56_05435</name>
</gene>
<name>A0ABS1U2B0_9PROT</name>
<dbReference type="Pfam" id="PF07238">
    <property type="entry name" value="PilZ"/>
    <property type="match status" value="1"/>
</dbReference>
<dbReference type="Gene3D" id="1.10.287.950">
    <property type="entry name" value="Methyl-accepting chemotaxis protein"/>
    <property type="match status" value="1"/>
</dbReference>
<reference evidence="5 6" key="1">
    <citation type="submission" date="2021-01" db="EMBL/GenBank/DDBJ databases">
        <title>Belnapia mucosa sp. nov. and Belnapia arida sp. nov., isolated from the Tabernas Desert (Almeria, Spain).</title>
        <authorList>
            <person name="Molina-Menor E."/>
            <person name="Vidal-Verdu A."/>
            <person name="Calonge A."/>
            <person name="Satari L."/>
            <person name="Pereto J."/>
            <person name="Porcar M."/>
        </authorList>
    </citation>
    <scope>NUCLEOTIDE SEQUENCE [LARGE SCALE GENOMIC DNA]</scope>
    <source>
        <strain evidence="5 6">T18</strain>
    </source>
</reference>
<comment type="caution">
    <text evidence="5">The sequence shown here is derived from an EMBL/GenBank/DDBJ whole genome shotgun (WGS) entry which is preliminary data.</text>
</comment>
<accession>A0ABS1U2B0</accession>
<dbReference type="InterPro" id="IPR009875">
    <property type="entry name" value="PilZ_domain"/>
</dbReference>
<dbReference type="SUPFAM" id="SSF58104">
    <property type="entry name" value="Methyl-accepting chemotaxis protein (MCP) signaling domain"/>
    <property type="match status" value="1"/>
</dbReference>
<feature type="domain" description="Methyl-accepting transducer" evidence="4">
    <location>
        <begin position="197"/>
        <end position="416"/>
    </location>
</feature>
<dbReference type="RefSeq" id="WP_202830553.1">
    <property type="nucleotide sequence ID" value="NZ_JAETWB010000001.1"/>
</dbReference>
<keyword evidence="1 3" id="KW-0807">Transducer</keyword>
<keyword evidence="6" id="KW-1185">Reference proteome</keyword>
<evidence type="ECO:0000256" key="2">
    <source>
        <dbReference type="ARBA" id="ARBA00029447"/>
    </source>
</evidence>
<dbReference type="InterPro" id="IPR004090">
    <property type="entry name" value="Chemotax_Me-accpt_rcpt"/>
</dbReference>
<dbReference type="Pfam" id="PF11563">
    <property type="entry name" value="Protoglobin"/>
    <property type="match status" value="1"/>
</dbReference>
<evidence type="ECO:0000256" key="3">
    <source>
        <dbReference type="PROSITE-ProRule" id="PRU00284"/>
    </source>
</evidence>
<protein>
    <submittedName>
        <fullName evidence="5">PilZ domain-containing protein</fullName>
    </submittedName>
</protein>
<dbReference type="Pfam" id="PF00015">
    <property type="entry name" value="MCPsignal"/>
    <property type="match status" value="1"/>
</dbReference>
<dbReference type="InterPro" id="IPR039379">
    <property type="entry name" value="Protoglobin_sensor_dom"/>
</dbReference>
<dbReference type="InterPro" id="IPR044398">
    <property type="entry name" value="Globin-sensor_dom"/>
</dbReference>
<proteinExistence type="inferred from homology"/>
<dbReference type="InterPro" id="IPR004089">
    <property type="entry name" value="MCPsignal_dom"/>
</dbReference>
<dbReference type="CDD" id="cd01068">
    <property type="entry name" value="globin_sensor"/>
    <property type="match status" value="1"/>
</dbReference>
<dbReference type="PANTHER" id="PTHR32089">
    <property type="entry name" value="METHYL-ACCEPTING CHEMOTAXIS PROTEIN MCPB"/>
    <property type="match status" value="1"/>
</dbReference>
<evidence type="ECO:0000259" key="4">
    <source>
        <dbReference type="PROSITE" id="PS50111"/>
    </source>
</evidence>
<dbReference type="EMBL" id="JAETWB010000001">
    <property type="protein sequence ID" value="MBL6077441.1"/>
    <property type="molecule type" value="Genomic_DNA"/>
</dbReference>
<dbReference type="Proteomes" id="UP000660885">
    <property type="component" value="Unassembled WGS sequence"/>
</dbReference>
<evidence type="ECO:0000313" key="5">
    <source>
        <dbReference type="EMBL" id="MBL6077441.1"/>
    </source>
</evidence>
<comment type="similarity">
    <text evidence="2">Belongs to the methyl-accepting chemotaxis (MCP) protein family.</text>
</comment>
<organism evidence="5 6">
    <name type="scientific">Belnapia arida</name>
    <dbReference type="NCBI Taxonomy" id="2804533"/>
    <lineage>
        <taxon>Bacteria</taxon>
        <taxon>Pseudomonadati</taxon>
        <taxon>Pseudomonadota</taxon>
        <taxon>Alphaproteobacteria</taxon>
        <taxon>Acetobacterales</taxon>
        <taxon>Roseomonadaceae</taxon>
        <taxon>Belnapia</taxon>
    </lineage>
</organism>
<dbReference type="Gene3D" id="1.10.490.10">
    <property type="entry name" value="Globins"/>
    <property type="match status" value="1"/>
</dbReference>
<dbReference type="Gene3D" id="2.40.10.220">
    <property type="entry name" value="predicted glycosyltransferase like domains"/>
    <property type="match status" value="1"/>
</dbReference>
<dbReference type="InterPro" id="IPR012292">
    <property type="entry name" value="Globin/Proto"/>
</dbReference>
<evidence type="ECO:0000313" key="6">
    <source>
        <dbReference type="Proteomes" id="UP000660885"/>
    </source>
</evidence>
<dbReference type="SUPFAM" id="SSF141371">
    <property type="entry name" value="PilZ domain-like"/>
    <property type="match status" value="1"/>
</dbReference>
<sequence length="548" mass="57698">MSKSDQSLQQRLLAFHVAPADLRALADLREFAATRLPGLIKDRATDLPDWPKITEVLRQPAVHAARVAHWQRLIGGQLDEDFVASAHLLGRVLHEHGLPIFGVSFCAASILQAVSEALGLAAPLGRWPSRSQVEKARLQASLSRAVWMHSELLLETFTEAAFETRKLSLRAMAERVETESFQAVTSLTATMGRVIADAVAMADTVGALAEDSQAVTLATGEAQQNVQTVAAATDQLGASIQEIAQQITGATGATRRATEHGNEGRRRIATLAEEVGRIGNVARLIAGIAGQTNLLALNATIEAARAGEAGKGFAVVANEVKSLAAQTAKATEEISRQVQEVSSATDNAVTVVREMAGAVAEVDQAAAAIAAAMEQQTAATREIARAVEVASVATGSVSQRISLVSGRADAAAGSSASVRGAAEEAQAGMEHLSRILTRIVREAAPEVERREHERLAVTLPAEILTAQPGARPVSVTLVDLSRGGCRLSPGAASFAAGTAVMLRLTAARLELPAEVVSGDGAARLRFTARPDQLDQLDRFMRDLPRKAA</sequence>